<accession>A0ABN7A742</accession>
<sequence length="75" mass="8653">MLLGSSTPKPFTRPPVPRYRTRLLCQVVTCRAFERFSQFFSFSVSNFYVNRAVDCAMILSIWNLDIEGRSRTTAV</sequence>
<reference evidence="1 2" key="1">
    <citation type="submission" date="2023-09" db="EMBL/GenBank/DDBJ databases">
        <title>Nesidiocoris tenuis whole genome shotgun sequence.</title>
        <authorList>
            <person name="Shibata T."/>
            <person name="Shimoda M."/>
            <person name="Kobayashi T."/>
            <person name="Uehara T."/>
        </authorList>
    </citation>
    <scope>NUCLEOTIDE SEQUENCE [LARGE SCALE GENOMIC DNA]</scope>
    <source>
        <strain evidence="1 2">Japan</strain>
    </source>
</reference>
<keyword evidence="2" id="KW-1185">Reference proteome</keyword>
<evidence type="ECO:0000313" key="1">
    <source>
        <dbReference type="EMBL" id="BES87950.1"/>
    </source>
</evidence>
<proteinExistence type="predicted"/>
<evidence type="ECO:0000313" key="2">
    <source>
        <dbReference type="Proteomes" id="UP001307889"/>
    </source>
</evidence>
<protein>
    <submittedName>
        <fullName evidence="1">Uncharacterized protein</fullName>
    </submittedName>
</protein>
<organism evidence="1 2">
    <name type="scientific">Nesidiocoris tenuis</name>
    <dbReference type="NCBI Taxonomy" id="355587"/>
    <lineage>
        <taxon>Eukaryota</taxon>
        <taxon>Metazoa</taxon>
        <taxon>Ecdysozoa</taxon>
        <taxon>Arthropoda</taxon>
        <taxon>Hexapoda</taxon>
        <taxon>Insecta</taxon>
        <taxon>Pterygota</taxon>
        <taxon>Neoptera</taxon>
        <taxon>Paraneoptera</taxon>
        <taxon>Hemiptera</taxon>
        <taxon>Heteroptera</taxon>
        <taxon>Panheteroptera</taxon>
        <taxon>Cimicomorpha</taxon>
        <taxon>Miridae</taxon>
        <taxon>Dicyphina</taxon>
        <taxon>Nesidiocoris</taxon>
    </lineage>
</organism>
<dbReference type="EMBL" id="AP028909">
    <property type="protein sequence ID" value="BES87950.1"/>
    <property type="molecule type" value="Genomic_DNA"/>
</dbReference>
<gene>
    <name evidence="1" type="ORF">NTJ_00757</name>
</gene>
<name>A0ABN7A742_9HEMI</name>
<dbReference type="Proteomes" id="UP001307889">
    <property type="component" value="Chromosome 1"/>
</dbReference>